<sequence>MKFLLPSLLIILCFAFNFSIAQEAKTLTGTVMDVEGNLPMPGANVYWESDPQKGVVTDLSGNFSIALVELPAKLIVSFIGFEPSIRVITTNDLQKELRFFLKAEALSLEEIIIRGRNPEDNIKGIELGKSSVPIETIKNIPALFGEVDILRSLQLLPGVQTAGEGTTGLFVRGGSADQNLIQLDGAPVYNPSHFFGFFSVFSPDALSGVEFYKGNIPANLGGRVSSVVDVSLREGNFEQIRGEGGIGSISSRLTVDGPLFSDKSSFIVSGRRTYADAFLRLSSNPDINQNDLYFYDLSGKFTFRAGEKDKISFSSYYGSDFLGISRQFGLGWNNFVTSFNWNRNISSNKFFDLNAYHSKYQYQVQFQDPQDGFNWTSRLSESGVRAEWTWLGPNNSVLKTGYQGQVYHFSPIVLETAPESDLDDLNTNPSTGVQNNIFVSVSGDIGQKLMLEAGLRLALYNEIGQGVIYTYAGGVPDREAEILDTLRFDRFQNMKGYQRFEPRISLRYLISPNLSFKAAFNRNHQFVQVASNSSAGLPIDRWIPAGTYIEPLRGDQTSVGFFQNLAEGKWEISVEGYYKDFRNVVDLRQGASVLFSDNVETELLSGQGYAYGLEFLVRKNIGKTTGWLGYTYSRTWRKIPGISLDQWYNPRFDRPHDVNLVLNHEFSKHWSAALTFVYTTGQAVTFPIGTYEVDSQKIPLYNDLRNTDRFPDYHRMDASVTWKGKDKGRKWRGSWNFSVYNLYGRKNPFTYQFTDIINDDFRFDQDSSVPVESVRPGVVMTYLFTFLPALTYNFKF</sequence>
<dbReference type="Gene3D" id="2.60.40.1120">
    <property type="entry name" value="Carboxypeptidase-like, regulatory domain"/>
    <property type="match status" value="1"/>
</dbReference>
<dbReference type="InterPro" id="IPR012910">
    <property type="entry name" value="Plug_dom"/>
</dbReference>
<feature type="domain" description="TonB-dependent receptor plug" evidence="5">
    <location>
        <begin position="145"/>
        <end position="223"/>
    </location>
</feature>
<evidence type="ECO:0000256" key="1">
    <source>
        <dbReference type="ARBA" id="ARBA00004442"/>
    </source>
</evidence>
<dbReference type="Gene3D" id="2.170.130.10">
    <property type="entry name" value="TonB-dependent receptor, plug domain"/>
    <property type="match status" value="1"/>
</dbReference>
<keyword evidence="6" id="KW-0675">Receptor</keyword>
<comment type="caution">
    <text evidence="6">The sequence shown here is derived from an EMBL/GenBank/DDBJ whole genome shotgun (WGS) entry which is preliminary data.</text>
</comment>
<dbReference type="InterPro" id="IPR036942">
    <property type="entry name" value="Beta-barrel_TonB_sf"/>
</dbReference>
<dbReference type="InterPro" id="IPR037066">
    <property type="entry name" value="Plug_dom_sf"/>
</dbReference>
<keyword evidence="4" id="KW-0732">Signal</keyword>
<dbReference type="Proteomes" id="UP001201449">
    <property type="component" value="Unassembled WGS sequence"/>
</dbReference>
<dbReference type="Pfam" id="PF13715">
    <property type="entry name" value="CarbopepD_reg_2"/>
    <property type="match status" value="1"/>
</dbReference>
<evidence type="ECO:0000256" key="2">
    <source>
        <dbReference type="ARBA" id="ARBA00023136"/>
    </source>
</evidence>
<protein>
    <submittedName>
        <fullName evidence="6">TonB-dependent receptor</fullName>
    </submittedName>
</protein>
<evidence type="ECO:0000313" key="7">
    <source>
        <dbReference type="Proteomes" id="UP001201449"/>
    </source>
</evidence>
<name>A0ABS9BV03_9BACT</name>
<dbReference type="RefSeq" id="WP_234861445.1">
    <property type="nucleotide sequence ID" value="NZ_JAKEVZ010000007.1"/>
</dbReference>
<accession>A0ABS9BV03</accession>
<organism evidence="6 7">
    <name type="scientific">Mariniradius sediminis</name>
    <dbReference type="NCBI Taxonomy" id="2909237"/>
    <lineage>
        <taxon>Bacteria</taxon>
        <taxon>Pseudomonadati</taxon>
        <taxon>Bacteroidota</taxon>
        <taxon>Cytophagia</taxon>
        <taxon>Cytophagales</taxon>
        <taxon>Cyclobacteriaceae</taxon>
        <taxon>Mariniradius</taxon>
    </lineage>
</organism>
<proteinExistence type="predicted"/>
<reference evidence="6 7" key="1">
    <citation type="submission" date="2022-01" db="EMBL/GenBank/DDBJ databases">
        <title>Mariniradius saccharolyticus sp. nov., isolated from sediment of a river.</title>
        <authorList>
            <person name="Liu H."/>
        </authorList>
    </citation>
    <scope>NUCLEOTIDE SEQUENCE [LARGE SCALE GENOMIC DNA]</scope>
    <source>
        <strain evidence="6 7">RY-2</strain>
    </source>
</reference>
<dbReference type="SUPFAM" id="SSF56935">
    <property type="entry name" value="Porins"/>
    <property type="match status" value="1"/>
</dbReference>
<feature type="chain" id="PRO_5046859929" evidence="4">
    <location>
        <begin position="22"/>
        <end position="796"/>
    </location>
</feature>
<dbReference type="EMBL" id="JAKEVZ010000007">
    <property type="protein sequence ID" value="MCF1751456.1"/>
    <property type="molecule type" value="Genomic_DNA"/>
</dbReference>
<dbReference type="Gene3D" id="2.40.170.20">
    <property type="entry name" value="TonB-dependent receptor, beta-barrel domain"/>
    <property type="match status" value="1"/>
</dbReference>
<evidence type="ECO:0000259" key="5">
    <source>
        <dbReference type="Pfam" id="PF07715"/>
    </source>
</evidence>
<keyword evidence="2" id="KW-0472">Membrane</keyword>
<feature type="signal peptide" evidence="4">
    <location>
        <begin position="1"/>
        <end position="21"/>
    </location>
</feature>
<evidence type="ECO:0000313" key="6">
    <source>
        <dbReference type="EMBL" id="MCF1751456.1"/>
    </source>
</evidence>
<dbReference type="SUPFAM" id="SSF49464">
    <property type="entry name" value="Carboxypeptidase regulatory domain-like"/>
    <property type="match status" value="1"/>
</dbReference>
<comment type="subcellular location">
    <subcellularLocation>
        <location evidence="1">Cell outer membrane</location>
    </subcellularLocation>
</comment>
<gene>
    <name evidence="6" type="ORF">L0U89_10280</name>
</gene>
<keyword evidence="3" id="KW-0998">Cell outer membrane</keyword>
<keyword evidence="7" id="KW-1185">Reference proteome</keyword>
<dbReference type="Pfam" id="PF07715">
    <property type="entry name" value="Plug"/>
    <property type="match status" value="1"/>
</dbReference>
<evidence type="ECO:0000256" key="3">
    <source>
        <dbReference type="ARBA" id="ARBA00023237"/>
    </source>
</evidence>
<dbReference type="InterPro" id="IPR008969">
    <property type="entry name" value="CarboxyPept-like_regulatory"/>
</dbReference>
<evidence type="ECO:0000256" key="4">
    <source>
        <dbReference type="SAM" id="SignalP"/>
    </source>
</evidence>